<dbReference type="AlphaFoldDB" id="A0A1H2ZV49"/>
<dbReference type="Proteomes" id="UP000830781">
    <property type="component" value="Chromosome"/>
</dbReference>
<sequence length="293" mass="30700">MNLVLTVLEIVAPVFLLAGIGFAWVKLGFEYRIQFVTQLAMTLSVPCLIFVSLMTTQIDPAALSALSLATVAAYGGVTLLAAVIVRVFGLNRRTYLAPMIFGNTGNLGLPLALFAFGDTGLGYAVVVFAIMAIWSFTFGIWLVAGSGSFGKVIREPLVWGTALGALFLVQGWETPVFLTNTLSLLGQMAIPIMLITLGVAVARLSPGGIGRAVVLSLIKLAICIGIAALAGWFFDLDKIAFGVLVLQVATPVAVTSYLLAEKYGADAQSVAGLVVVSTVLSVAALPLMLGFLL</sequence>
<dbReference type="GeneID" id="94020281"/>
<evidence type="ECO:0000256" key="4">
    <source>
        <dbReference type="ARBA" id="ARBA00022475"/>
    </source>
</evidence>
<name>A0A1H2ZV49_9RHOB</name>
<reference evidence="12" key="4">
    <citation type="journal article" date="2022" name="Microorganisms">
        <title>Beyond the ABCs#Discovery of Three New Plasmid Types in Rhodobacterales (RepQ, RepY, RepW).</title>
        <authorList>
            <person name="Freese H.M."/>
            <person name="Ringel V."/>
            <person name="Overmann J."/>
            <person name="Petersen J."/>
        </authorList>
    </citation>
    <scope>NUCLEOTIDE SEQUENCE [LARGE SCALE GENOMIC DNA]</scope>
    <source>
        <strain evidence="12">DSM 110277</strain>
    </source>
</reference>
<accession>A0A1H2ZV49</accession>
<evidence type="ECO:0000313" key="11">
    <source>
        <dbReference type="Proteomes" id="UP000183076"/>
    </source>
</evidence>
<dbReference type="Proteomes" id="UP000183076">
    <property type="component" value="Unassembled WGS sequence"/>
</dbReference>
<feature type="transmembrane region" description="Helical" evidence="8">
    <location>
        <begin position="271"/>
        <end position="292"/>
    </location>
</feature>
<evidence type="ECO:0000313" key="9">
    <source>
        <dbReference type="EMBL" id="SDX21283.1"/>
    </source>
</evidence>
<feature type="transmembrane region" description="Helical" evidence="8">
    <location>
        <begin position="6"/>
        <end position="27"/>
    </location>
</feature>
<evidence type="ECO:0000256" key="5">
    <source>
        <dbReference type="ARBA" id="ARBA00022692"/>
    </source>
</evidence>
<feature type="transmembrane region" description="Helical" evidence="8">
    <location>
        <begin position="184"/>
        <end position="205"/>
    </location>
</feature>
<dbReference type="PANTHER" id="PTHR36838">
    <property type="entry name" value="AUXIN EFFLUX CARRIER FAMILY PROTEIN"/>
    <property type="match status" value="1"/>
</dbReference>
<dbReference type="Pfam" id="PF03547">
    <property type="entry name" value="Mem_trans"/>
    <property type="match status" value="2"/>
</dbReference>
<evidence type="ECO:0000256" key="1">
    <source>
        <dbReference type="ARBA" id="ARBA00004651"/>
    </source>
</evidence>
<comment type="subcellular location">
    <subcellularLocation>
        <location evidence="1">Cell membrane</location>
        <topology evidence="1">Multi-pass membrane protein</topology>
    </subcellularLocation>
</comment>
<reference evidence="10" key="3">
    <citation type="journal article" date="2022" name="Microorganisms">
        <title>Beyond the ABCs#Discovery of Three New Plasmid Types in Rhodobacterales (RepQ, RepY, RepW).</title>
        <authorList>
            <person name="Freese H.M."/>
            <person name="Ringel V."/>
            <person name="Overmann J."/>
            <person name="Petersen J."/>
        </authorList>
    </citation>
    <scope>NUCLEOTIDE SEQUENCE</scope>
    <source>
        <strain evidence="10">DSM 110277</strain>
    </source>
</reference>
<dbReference type="InterPro" id="IPR038770">
    <property type="entry name" value="Na+/solute_symporter_sf"/>
</dbReference>
<dbReference type="GO" id="GO:0055085">
    <property type="term" value="P:transmembrane transport"/>
    <property type="evidence" value="ECO:0007669"/>
    <property type="project" value="InterPro"/>
</dbReference>
<feature type="transmembrane region" description="Helical" evidence="8">
    <location>
        <begin position="156"/>
        <end position="172"/>
    </location>
</feature>
<reference evidence="11" key="2">
    <citation type="submission" date="2016-10" db="EMBL/GenBank/DDBJ databases">
        <authorList>
            <person name="Varghese N."/>
            <person name="Submissions S."/>
        </authorList>
    </citation>
    <scope>NUCLEOTIDE SEQUENCE [LARGE SCALE GENOMIC DNA]</scope>
    <source>
        <strain evidence="11">DSM 10014</strain>
    </source>
</reference>
<proteinExistence type="inferred from homology"/>
<keyword evidence="4" id="KW-1003">Cell membrane</keyword>
<evidence type="ECO:0000313" key="12">
    <source>
        <dbReference type="Proteomes" id="UP000830781"/>
    </source>
</evidence>
<keyword evidence="12" id="KW-1185">Reference proteome</keyword>
<evidence type="ECO:0000256" key="7">
    <source>
        <dbReference type="ARBA" id="ARBA00023136"/>
    </source>
</evidence>
<dbReference type="PANTHER" id="PTHR36838:SF1">
    <property type="entry name" value="SLR1864 PROTEIN"/>
    <property type="match status" value="1"/>
</dbReference>
<dbReference type="EMBL" id="FNNB01000005">
    <property type="protein sequence ID" value="SDX21283.1"/>
    <property type="molecule type" value="Genomic_DNA"/>
</dbReference>
<evidence type="ECO:0000313" key="10">
    <source>
        <dbReference type="EMBL" id="UOA21749.1"/>
    </source>
</evidence>
<dbReference type="STRING" id="60137.SAMN04488041_10594"/>
<feature type="transmembrane region" description="Helical" evidence="8">
    <location>
        <begin position="239"/>
        <end position="259"/>
    </location>
</feature>
<dbReference type="GO" id="GO:0005886">
    <property type="term" value="C:plasma membrane"/>
    <property type="evidence" value="ECO:0007669"/>
    <property type="project" value="UniProtKB-SubCell"/>
</dbReference>
<dbReference type="EMBL" id="CP084959">
    <property type="protein sequence ID" value="UOA21749.1"/>
    <property type="molecule type" value="Genomic_DNA"/>
</dbReference>
<gene>
    <name evidence="10" type="ORF">DSM110277_00129</name>
    <name evidence="9" type="ORF">SAMN04488041_10594</name>
</gene>
<dbReference type="InterPro" id="IPR004776">
    <property type="entry name" value="Mem_transp_PIN-like"/>
</dbReference>
<feature type="transmembrane region" description="Helical" evidence="8">
    <location>
        <begin position="212"/>
        <end position="233"/>
    </location>
</feature>
<keyword evidence="5 8" id="KW-0812">Transmembrane</keyword>
<keyword evidence="3" id="KW-0813">Transport</keyword>
<keyword evidence="7 8" id="KW-0472">Membrane</keyword>
<evidence type="ECO:0000256" key="6">
    <source>
        <dbReference type="ARBA" id="ARBA00022989"/>
    </source>
</evidence>
<evidence type="ECO:0000256" key="3">
    <source>
        <dbReference type="ARBA" id="ARBA00022448"/>
    </source>
</evidence>
<protein>
    <recommendedName>
        <fullName evidence="13">Auxin efflux carrier</fullName>
    </recommendedName>
</protein>
<dbReference type="Gene3D" id="1.20.1530.20">
    <property type="match status" value="1"/>
</dbReference>
<keyword evidence="6 8" id="KW-1133">Transmembrane helix</keyword>
<organism evidence="9 11">
    <name type="scientific">Sulfitobacter pontiacus</name>
    <dbReference type="NCBI Taxonomy" id="60137"/>
    <lineage>
        <taxon>Bacteria</taxon>
        <taxon>Pseudomonadati</taxon>
        <taxon>Pseudomonadota</taxon>
        <taxon>Alphaproteobacteria</taxon>
        <taxon>Rhodobacterales</taxon>
        <taxon>Roseobacteraceae</taxon>
        <taxon>Sulfitobacter</taxon>
    </lineage>
</organism>
<comment type="similarity">
    <text evidence="2">Belongs to the auxin efflux carrier (TC 2.A.69) family.</text>
</comment>
<evidence type="ECO:0000256" key="2">
    <source>
        <dbReference type="ARBA" id="ARBA00010145"/>
    </source>
</evidence>
<evidence type="ECO:0000256" key="8">
    <source>
        <dbReference type="SAM" id="Phobius"/>
    </source>
</evidence>
<evidence type="ECO:0008006" key="13">
    <source>
        <dbReference type="Google" id="ProtNLM"/>
    </source>
</evidence>
<feature type="transmembrane region" description="Helical" evidence="8">
    <location>
        <begin position="95"/>
        <end position="116"/>
    </location>
</feature>
<reference evidence="9" key="1">
    <citation type="submission" date="2016-10" db="EMBL/GenBank/DDBJ databases">
        <authorList>
            <person name="de Groot N.N."/>
        </authorList>
    </citation>
    <scope>NUCLEOTIDE SEQUENCE [LARGE SCALE GENOMIC DNA]</scope>
    <source>
        <strain evidence="9">DSM 10014</strain>
    </source>
</reference>
<feature type="transmembrane region" description="Helical" evidence="8">
    <location>
        <begin position="39"/>
        <end position="58"/>
    </location>
</feature>
<feature type="transmembrane region" description="Helical" evidence="8">
    <location>
        <begin position="122"/>
        <end position="144"/>
    </location>
</feature>
<dbReference type="RefSeq" id="WP_037942726.1">
    <property type="nucleotide sequence ID" value="NZ_CP049344.1"/>
</dbReference>
<feature type="transmembrane region" description="Helical" evidence="8">
    <location>
        <begin position="64"/>
        <end position="88"/>
    </location>
</feature>